<dbReference type="Proteomes" id="UP000180254">
    <property type="component" value="Unassembled WGS sequence"/>
</dbReference>
<organism evidence="1 2">
    <name type="scientific">Andreesenia angusta</name>
    <dbReference type="NCBI Taxonomy" id="39480"/>
    <lineage>
        <taxon>Bacteria</taxon>
        <taxon>Bacillati</taxon>
        <taxon>Bacillota</taxon>
        <taxon>Tissierellia</taxon>
        <taxon>Tissierellales</taxon>
        <taxon>Gottschalkiaceae</taxon>
        <taxon>Andreesenia</taxon>
    </lineage>
</organism>
<dbReference type="RefSeq" id="WP_071062072.1">
    <property type="nucleotide sequence ID" value="NZ_MKIE01000002.1"/>
</dbReference>
<evidence type="ECO:0000313" key="2">
    <source>
        <dbReference type="Proteomes" id="UP000180254"/>
    </source>
</evidence>
<dbReference type="AlphaFoldDB" id="A0A1S1V9D2"/>
<evidence type="ECO:0000313" key="1">
    <source>
        <dbReference type="EMBL" id="OHW63124.1"/>
    </source>
</evidence>
<proteinExistence type="predicted"/>
<reference evidence="1 2" key="1">
    <citation type="submission" date="2016-09" db="EMBL/GenBank/DDBJ databases">
        <title>Genome sequence of Eubacterium angustum.</title>
        <authorList>
            <person name="Poehlein A."/>
            <person name="Daniel R."/>
        </authorList>
    </citation>
    <scope>NUCLEOTIDE SEQUENCE [LARGE SCALE GENOMIC DNA]</scope>
    <source>
        <strain evidence="1 2">DSM 1989</strain>
    </source>
</reference>
<dbReference type="EMBL" id="MKIE01000002">
    <property type="protein sequence ID" value="OHW63124.1"/>
    <property type="molecule type" value="Genomic_DNA"/>
</dbReference>
<dbReference type="OrthoDB" id="552713at2"/>
<name>A0A1S1V9D2_9FIRM</name>
<gene>
    <name evidence="1" type="ORF">EUAN_09080</name>
</gene>
<comment type="caution">
    <text evidence="1">The sequence shown here is derived from an EMBL/GenBank/DDBJ whole genome shotgun (WGS) entry which is preliminary data.</text>
</comment>
<evidence type="ECO:0008006" key="3">
    <source>
        <dbReference type="Google" id="ProtNLM"/>
    </source>
</evidence>
<sequence>MNFHETRSHNFSDLTGKKFGKLTVIKFIGVTKYKPFWLCECDCGNFAEVTSGNLKSGGTKSCGCIRIEMLTKRNTSHGMANQSHRHPLYKRWASMKQRCCNENAISFKNYGGRGIQVCDEWKNDYLSFYNWAVNNGFREDLELDRIDNDGNYTPKNCRWTTIENNQLNKRTNNRITIRGITKTLTEWSRISGIKVNTLKSRMRYGWENDNLLKPIGQTKSHLKRERDSETGRFL</sequence>
<protein>
    <recommendedName>
        <fullName evidence="3">AP2 domain protein</fullName>
    </recommendedName>
</protein>
<keyword evidence="2" id="KW-1185">Reference proteome</keyword>
<accession>A0A1S1V9D2</accession>
<dbReference type="STRING" id="39480.EUAN_09080"/>